<keyword evidence="4 7" id="KW-1133">Transmembrane helix</keyword>
<gene>
    <name evidence="9" type="ORF">BECKLPF1236B_GA0070989_10413</name>
</gene>
<dbReference type="EMBL" id="CAADFK010000041">
    <property type="protein sequence ID" value="VFK12872.1"/>
    <property type="molecule type" value="Genomic_DNA"/>
</dbReference>
<proteinExistence type="inferred from homology"/>
<evidence type="ECO:0000256" key="5">
    <source>
        <dbReference type="ARBA" id="ARBA00023136"/>
    </source>
</evidence>
<sequence length="222" mass="24616">MNFPFRPFWLLSLLFLLGGSLVWLGWLQGRELPFFPVPSLEFGPEGSVAHYAGMVASRSLSTPYPALMLFSFFVFLVYASMQIIGLVVDSRQRKKASARNLSIWLAKPIASLLGRPLSRFTNITRWTEEDWQTYREQAPGALLSPITLATQIFPLLGFVGTIAGIASALKYLPSGDNADASIGNLTASLYTAFDTTFIGLIASLTLMLLGYFLEQGWLRIQH</sequence>
<feature type="transmembrane region" description="Helical" evidence="7">
    <location>
        <begin position="64"/>
        <end position="88"/>
    </location>
</feature>
<keyword evidence="6" id="KW-0653">Protein transport</keyword>
<feature type="domain" description="MotA/TolQ/ExbB proton channel" evidence="8">
    <location>
        <begin position="144"/>
        <end position="213"/>
    </location>
</feature>
<evidence type="ECO:0000313" key="9">
    <source>
        <dbReference type="EMBL" id="VFK12872.1"/>
    </source>
</evidence>
<dbReference type="InterPro" id="IPR002898">
    <property type="entry name" value="MotA_ExbB_proton_chnl"/>
</dbReference>
<organism evidence="9">
    <name type="scientific">Candidatus Kentrum sp. LPFa</name>
    <dbReference type="NCBI Taxonomy" id="2126335"/>
    <lineage>
        <taxon>Bacteria</taxon>
        <taxon>Pseudomonadati</taxon>
        <taxon>Pseudomonadota</taxon>
        <taxon>Gammaproteobacteria</taxon>
        <taxon>Candidatus Kentrum</taxon>
    </lineage>
</organism>
<dbReference type="Pfam" id="PF01618">
    <property type="entry name" value="MotA_ExbB"/>
    <property type="match status" value="1"/>
</dbReference>
<accession>A0A450W726</accession>
<evidence type="ECO:0000256" key="2">
    <source>
        <dbReference type="ARBA" id="ARBA00022475"/>
    </source>
</evidence>
<keyword evidence="5 7" id="KW-0472">Membrane</keyword>
<keyword evidence="3 7" id="KW-0812">Transmembrane</keyword>
<comment type="similarity">
    <text evidence="6">Belongs to the exbB/tolQ family.</text>
</comment>
<evidence type="ECO:0000256" key="4">
    <source>
        <dbReference type="ARBA" id="ARBA00022989"/>
    </source>
</evidence>
<feature type="transmembrane region" description="Helical" evidence="7">
    <location>
        <begin position="152"/>
        <end position="172"/>
    </location>
</feature>
<dbReference type="GO" id="GO:0005886">
    <property type="term" value="C:plasma membrane"/>
    <property type="evidence" value="ECO:0007669"/>
    <property type="project" value="UniProtKB-SubCell"/>
</dbReference>
<keyword evidence="6" id="KW-0813">Transport</keyword>
<evidence type="ECO:0000256" key="1">
    <source>
        <dbReference type="ARBA" id="ARBA00004651"/>
    </source>
</evidence>
<evidence type="ECO:0000256" key="6">
    <source>
        <dbReference type="RuleBase" id="RU004057"/>
    </source>
</evidence>
<protein>
    <submittedName>
        <fullName evidence="9">MotA/TolQ/ExbB proton channel family protein</fullName>
    </submittedName>
</protein>
<reference evidence="9" key="1">
    <citation type="submission" date="2019-02" db="EMBL/GenBank/DDBJ databases">
        <authorList>
            <person name="Gruber-Vodicka R. H."/>
            <person name="Seah K. B. B."/>
        </authorList>
    </citation>
    <scope>NUCLEOTIDE SEQUENCE</scope>
    <source>
        <strain evidence="9">BECK_S313</strain>
    </source>
</reference>
<keyword evidence="2" id="KW-1003">Cell membrane</keyword>
<evidence type="ECO:0000256" key="7">
    <source>
        <dbReference type="SAM" id="Phobius"/>
    </source>
</evidence>
<name>A0A450W726_9GAMM</name>
<dbReference type="GO" id="GO:0015031">
    <property type="term" value="P:protein transport"/>
    <property type="evidence" value="ECO:0007669"/>
    <property type="project" value="UniProtKB-KW"/>
</dbReference>
<feature type="transmembrane region" description="Helical" evidence="7">
    <location>
        <begin position="192"/>
        <end position="213"/>
    </location>
</feature>
<comment type="subcellular location">
    <subcellularLocation>
        <location evidence="1">Cell membrane</location>
        <topology evidence="1">Multi-pass membrane protein</topology>
    </subcellularLocation>
    <subcellularLocation>
        <location evidence="6">Membrane</location>
        <topology evidence="6">Multi-pass membrane protein</topology>
    </subcellularLocation>
</comment>
<evidence type="ECO:0000256" key="3">
    <source>
        <dbReference type="ARBA" id="ARBA00022692"/>
    </source>
</evidence>
<dbReference type="AlphaFoldDB" id="A0A450W726"/>
<evidence type="ECO:0000259" key="8">
    <source>
        <dbReference type="Pfam" id="PF01618"/>
    </source>
</evidence>